<dbReference type="EMBL" id="WTUZ01000040">
    <property type="protein sequence ID" value="MZQ86951.1"/>
    <property type="molecule type" value="Genomic_DNA"/>
</dbReference>
<comment type="caution">
    <text evidence="5">The sequence shown here is derived from an EMBL/GenBank/DDBJ whole genome shotgun (WGS) entry which is preliminary data.</text>
</comment>
<comment type="catalytic activity">
    <reaction evidence="1">
        <text>3',5'-cyclic CMP + H2O = CMP + H(+)</text>
        <dbReference type="Rhea" id="RHEA:72675"/>
        <dbReference type="ChEBI" id="CHEBI:15377"/>
        <dbReference type="ChEBI" id="CHEBI:15378"/>
        <dbReference type="ChEBI" id="CHEBI:58003"/>
        <dbReference type="ChEBI" id="CHEBI:60377"/>
    </reaction>
    <physiologicalReaction direction="left-to-right" evidence="1">
        <dbReference type="Rhea" id="RHEA:72676"/>
    </physiologicalReaction>
</comment>
<comment type="function">
    <text evidence="2">Counteracts the endogenous Pycsar antiviral defense system. Phosphodiesterase that enables metal-dependent hydrolysis of host cyclic nucleotide Pycsar defense signals such as cCMP and cUMP.</text>
</comment>
<dbReference type="GO" id="GO:0016787">
    <property type="term" value="F:hydrolase activity"/>
    <property type="evidence" value="ECO:0007669"/>
    <property type="project" value="UniProtKB-KW"/>
</dbReference>
<evidence type="ECO:0000256" key="1">
    <source>
        <dbReference type="ARBA" id="ARBA00034221"/>
    </source>
</evidence>
<dbReference type="InterPro" id="IPR036866">
    <property type="entry name" value="RibonucZ/Hydroxyglut_hydro"/>
</dbReference>
<accession>A0A6L8VBB2</accession>
<dbReference type="Gene3D" id="3.60.15.10">
    <property type="entry name" value="Ribonuclease Z/Hydroxyacylglutathione hydrolase-like"/>
    <property type="match status" value="1"/>
</dbReference>
<protein>
    <submittedName>
        <fullName evidence="5">MBL fold metallo-hydrolase</fullName>
    </submittedName>
</protein>
<dbReference type="AlphaFoldDB" id="A0A6L8VBB2"/>
<name>A0A6L8VBB2_9BACL</name>
<dbReference type="Proteomes" id="UP000481087">
    <property type="component" value="Unassembled WGS sequence"/>
</dbReference>
<evidence type="ECO:0000313" key="6">
    <source>
        <dbReference type="Proteomes" id="UP000481087"/>
    </source>
</evidence>
<gene>
    <name evidence="5" type="ORF">GQF01_33055</name>
</gene>
<reference evidence="5 6" key="1">
    <citation type="submission" date="2019-12" db="EMBL/GenBank/DDBJ databases">
        <title>Paenibacillus sp. nov. sp. isolated from soil.</title>
        <authorList>
            <person name="Kim J."/>
            <person name="Jeong S.E."/>
            <person name="Jung H.S."/>
            <person name="Jeon C.O."/>
        </authorList>
    </citation>
    <scope>NUCLEOTIDE SEQUENCE [LARGE SCALE GENOMIC DNA]</scope>
    <source>
        <strain evidence="5 6">5J-6</strain>
    </source>
</reference>
<dbReference type="RefSeq" id="WP_161411471.1">
    <property type="nucleotide sequence ID" value="NZ_WTUZ01000040.1"/>
</dbReference>
<dbReference type="InterPro" id="IPR050855">
    <property type="entry name" value="NDM-1-like"/>
</dbReference>
<organism evidence="5 6">
    <name type="scientific">Paenibacillus silvestris</name>
    <dbReference type="NCBI Taxonomy" id="2606219"/>
    <lineage>
        <taxon>Bacteria</taxon>
        <taxon>Bacillati</taxon>
        <taxon>Bacillota</taxon>
        <taxon>Bacilli</taxon>
        <taxon>Bacillales</taxon>
        <taxon>Paenibacillaceae</taxon>
        <taxon>Paenibacillus</taxon>
    </lineage>
</organism>
<evidence type="ECO:0000256" key="3">
    <source>
        <dbReference type="ARBA" id="ARBA00048505"/>
    </source>
</evidence>
<dbReference type="PANTHER" id="PTHR42951">
    <property type="entry name" value="METALLO-BETA-LACTAMASE DOMAIN-CONTAINING"/>
    <property type="match status" value="1"/>
</dbReference>
<dbReference type="InterPro" id="IPR001279">
    <property type="entry name" value="Metallo-B-lactamas"/>
</dbReference>
<dbReference type="Pfam" id="PF00753">
    <property type="entry name" value="Lactamase_B"/>
    <property type="match status" value="1"/>
</dbReference>
<dbReference type="SUPFAM" id="SSF56281">
    <property type="entry name" value="Metallo-hydrolase/oxidoreductase"/>
    <property type="match status" value="1"/>
</dbReference>
<dbReference type="CDD" id="cd07721">
    <property type="entry name" value="yflN-like_MBL-fold"/>
    <property type="match status" value="1"/>
</dbReference>
<feature type="domain" description="Metallo-beta-lactamase" evidence="4">
    <location>
        <begin position="18"/>
        <end position="223"/>
    </location>
</feature>
<dbReference type="PANTHER" id="PTHR42951:SF15">
    <property type="entry name" value="METALLO-BETA-LACTAMASE SUPERFAMILY PROTEIN"/>
    <property type="match status" value="1"/>
</dbReference>
<sequence length="242" mass="25971">MRIAEGIDMLSLNLGPMTIHPTILFDKESWILIDTGMPGSASAIRELAKQAGAGSVPLSAIILTHQDLDHVGGLPEFLAAEDESPIIYAHEDDKDVINGAKPMIKVSPERLASLLEQLPVVTRNQFEQTFLDPSNPNVESTIADGEKLPIAGGLTVIHTPGHTPGHVCLYHHTSKTLIAGDAMVVEDGELKGPRAAVTPDMEQALKSLKKLLAFDIETVICYHGGHVQGDVNKRIAALTEQS</sequence>
<evidence type="ECO:0000256" key="2">
    <source>
        <dbReference type="ARBA" id="ARBA00034301"/>
    </source>
</evidence>
<keyword evidence="5" id="KW-0378">Hydrolase</keyword>
<keyword evidence="6" id="KW-1185">Reference proteome</keyword>
<evidence type="ECO:0000313" key="5">
    <source>
        <dbReference type="EMBL" id="MZQ86951.1"/>
    </source>
</evidence>
<evidence type="ECO:0000259" key="4">
    <source>
        <dbReference type="SMART" id="SM00849"/>
    </source>
</evidence>
<dbReference type="SMART" id="SM00849">
    <property type="entry name" value="Lactamase_B"/>
    <property type="match status" value="1"/>
</dbReference>
<proteinExistence type="predicted"/>
<comment type="catalytic activity">
    <reaction evidence="3">
        <text>3',5'-cyclic UMP + H2O = UMP + H(+)</text>
        <dbReference type="Rhea" id="RHEA:70575"/>
        <dbReference type="ChEBI" id="CHEBI:15377"/>
        <dbReference type="ChEBI" id="CHEBI:15378"/>
        <dbReference type="ChEBI" id="CHEBI:57865"/>
        <dbReference type="ChEBI" id="CHEBI:184387"/>
    </reaction>
    <physiologicalReaction direction="left-to-right" evidence="3">
        <dbReference type="Rhea" id="RHEA:70576"/>
    </physiologicalReaction>
</comment>